<evidence type="ECO:0000256" key="1">
    <source>
        <dbReference type="ARBA" id="ARBA00022679"/>
    </source>
</evidence>
<keyword evidence="1 4" id="KW-0808">Transferase</keyword>
<dbReference type="PANTHER" id="PTHR43800">
    <property type="entry name" value="PEPTIDYL-LYSINE N-ACETYLTRANSFERASE YJAB"/>
    <property type="match status" value="1"/>
</dbReference>
<accession>A0ABW4D450</accession>
<proteinExistence type="predicted"/>
<dbReference type="Proteomes" id="UP001597189">
    <property type="component" value="Unassembled WGS sequence"/>
</dbReference>
<evidence type="ECO:0000259" key="3">
    <source>
        <dbReference type="PROSITE" id="PS51186"/>
    </source>
</evidence>
<gene>
    <name evidence="4" type="ORF">ACFQ44_07490</name>
</gene>
<evidence type="ECO:0000313" key="4">
    <source>
        <dbReference type="EMBL" id="MFD1455530.1"/>
    </source>
</evidence>
<keyword evidence="2 4" id="KW-0012">Acyltransferase</keyword>
<dbReference type="InterPro" id="IPR000182">
    <property type="entry name" value="GNAT_dom"/>
</dbReference>
<evidence type="ECO:0000313" key="5">
    <source>
        <dbReference type="Proteomes" id="UP001597189"/>
    </source>
</evidence>
<dbReference type="Pfam" id="PF13673">
    <property type="entry name" value="Acetyltransf_10"/>
    <property type="match status" value="1"/>
</dbReference>
<keyword evidence="5" id="KW-1185">Reference proteome</keyword>
<dbReference type="PANTHER" id="PTHR43800:SF1">
    <property type="entry name" value="PEPTIDYL-LYSINE N-ACETYLTRANSFERASE YJAB"/>
    <property type="match status" value="1"/>
</dbReference>
<dbReference type="GO" id="GO:0016746">
    <property type="term" value="F:acyltransferase activity"/>
    <property type="evidence" value="ECO:0007669"/>
    <property type="project" value="UniProtKB-KW"/>
</dbReference>
<dbReference type="EC" id="2.3.1.-" evidence="4"/>
<organism evidence="4 5">
    <name type="scientific">Levilactobacillus lanxiensis</name>
    <dbReference type="NCBI Taxonomy" id="2799568"/>
    <lineage>
        <taxon>Bacteria</taxon>
        <taxon>Bacillati</taxon>
        <taxon>Bacillota</taxon>
        <taxon>Bacilli</taxon>
        <taxon>Lactobacillales</taxon>
        <taxon>Lactobacillaceae</taxon>
        <taxon>Levilactobacillus</taxon>
    </lineage>
</organism>
<dbReference type="PROSITE" id="PS51186">
    <property type="entry name" value="GNAT"/>
    <property type="match status" value="1"/>
</dbReference>
<feature type="domain" description="N-acetyltransferase" evidence="3">
    <location>
        <begin position="2"/>
        <end position="143"/>
    </location>
</feature>
<comment type="caution">
    <text evidence="4">The sequence shown here is derived from an EMBL/GenBank/DDBJ whole genome shotgun (WGS) entry which is preliminary data.</text>
</comment>
<evidence type="ECO:0000256" key="2">
    <source>
        <dbReference type="ARBA" id="ARBA00023315"/>
    </source>
</evidence>
<dbReference type="EMBL" id="JBHTOD010000005">
    <property type="protein sequence ID" value="MFD1455530.1"/>
    <property type="molecule type" value="Genomic_DNA"/>
</dbReference>
<name>A0ABW4D450_9LACO</name>
<dbReference type="Gene3D" id="3.40.630.30">
    <property type="match status" value="1"/>
</dbReference>
<dbReference type="RefSeq" id="WP_203645159.1">
    <property type="nucleotide sequence ID" value="NZ_BOLN01000005.1"/>
</dbReference>
<dbReference type="InterPro" id="IPR016181">
    <property type="entry name" value="Acyl_CoA_acyltransferase"/>
</dbReference>
<sequence>MLTHTLATPADYPRLTAIWTRSVTATHHFLSLADREAIQRDLPRYFAQVTLWRWQLDGHLIGFTGMAGSDLAMLFLDPTYFRHGYGQQIIRILMKTANLQTVTVNAQNPGALAFYQRQGFKIISQNPLDADGRPYPIINLSLT</sequence>
<reference evidence="5" key="1">
    <citation type="journal article" date="2019" name="Int. J. Syst. Evol. Microbiol.">
        <title>The Global Catalogue of Microorganisms (GCM) 10K type strain sequencing project: providing services to taxonomists for standard genome sequencing and annotation.</title>
        <authorList>
            <consortium name="The Broad Institute Genomics Platform"/>
            <consortium name="The Broad Institute Genome Sequencing Center for Infectious Disease"/>
            <person name="Wu L."/>
            <person name="Ma J."/>
        </authorList>
    </citation>
    <scope>NUCLEOTIDE SEQUENCE [LARGE SCALE GENOMIC DNA]</scope>
    <source>
        <strain evidence="5">CCM 8979</strain>
    </source>
</reference>
<protein>
    <submittedName>
        <fullName evidence="4">GNAT family N-acetyltransferase</fullName>
        <ecNumber evidence="4">2.3.1.-</ecNumber>
    </submittedName>
</protein>
<dbReference type="SUPFAM" id="SSF55729">
    <property type="entry name" value="Acyl-CoA N-acyltransferases (Nat)"/>
    <property type="match status" value="1"/>
</dbReference>